<name>A0A4Z1FBD6_9HELO</name>
<accession>A0A4Z1FBD6</accession>
<evidence type="ECO:0000313" key="2">
    <source>
        <dbReference type="Proteomes" id="UP000297910"/>
    </source>
</evidence>
<sequence length="235" mass="27128">MWHHSWMNSRRLKGVAPIPNIESLNFVSCDFSDDIVTFLRRFTGIQRFYLSGSPNIMNEFDDMPLYVENILEGLTSSKHSLKYVDVSFVSRRPDDDSLSLSQFKRLQVAKLWPSPSIWSSGSPIEDESRLINSLPPGLRILVCKPFYDQHDVVSLEQLYELVAKKETYASELRQIELIWDDADLTYKCEDFENHCELSEKVPFFTKLIEECKAKNICIFLATPHGKLAAPQSRKT</sequence>
<comment type="caution">
    <text evidence="1">The sequence shown here is derived from an EMBL/GenBank/DDBJ whole genome shotgun (WGS) entry which is preliminary data.</text>
</comment>
<dbReference type="Proteomes" id="UP000297910">
    <property type="component" value="Unassembled WGS sequence"/>
</dbReference>
<dbReference type="EMBL" id="PQXI01000363">
    <property type="protein sequence ID" value="TGO18771.1"/>
    <property type="molecule type" value="Genomic_DNA"/>
</dbReference>
<dbReference type="SUPFAM" id="SSF52047">
    <property type="entry name" value="RNI-like"/>
    <property type="match status" value="1"/>
</dbReference>
<protein>
    <submittedName>
        <fullName evidence="1">Uncharacterized protein</fullName>
    </submittedName>
</protein>
<evidence type="ECO:0000313" key="1">
    <source>
        <dbReference type="EMBL" id="TGO18771.1"/>
    </source>
</evidence>
<proteinExistence type="predicted"/>
<keyword evidence="2" id="KW-1185">Reference proteome</keyword>
<organism evidence="1 2">
    <name type="scientific">Botrytis paeoniae</name>
    <dbReference type="NCBI Taxonomy" id="278948"/>
    <lineage>
        <taxon>Eukaryota</taxon>
        <taxon>Fungi</taxon>
        <taxon>Dikarya</taxon>
        <taxon>Ascomycota</taxon>
        <taxon>Pezizomycotina</taxon>
        <taxon>Leotiomycetes</taxon>
        <taxon>Helotiales</taxon>
        <taxon>Sclerotiniaceae</taxon>
        <taxon>Botrytis</taxon>
    </lineage>
</organism>
<reference evidence="1 2" key="1">
    <citation type="submission" date="2017-12" db="EMBL/GenBank/DDBJ databases">
        <title>Comparative genomics of Botrytis spp.</title>
        <authorList>
            <person name="Valero-Jimenez C.A."/>
            <person name="Tapia P."/>
            <person name="Veloso J."/>
            <person name="Silva-Moreno E."/>
            <person name="Staats M."/>
            <person name="Valdes J.H."/>
            <person name="Van Kan J.A.L."/>
        </authorList>
    </citation>
    <scope>NUCLEOTIDE SEQUENCE [LARGE SCALE GENOMIC DNA]</scope>
    <source>
        <strain evidence="1 2">Bp0003</strain>
    </source>
</reference>
<gene>
    <name evidence="1" type="ORF">BPAE_0365g00030</name>
</gene>
<dbReference type="AlphaFoldDB" id="A0A4Z1FBD6"/>